<comment type="caution">
    <text evidence="9">The sequence shown here is derived from an EMBL/GenBank/DDBJ whole genome shotgun (WGS) entry which is preliminary data.</text>
</comment>
<sequence length="119" mass="13523">MLKFLSKVKIEFNAFDSRATSALEFLAQCGSTKAKESNPSCQVIVNRRTDDHHPQITITYSNGVEEIIDGSKTNAQTIRKKILETGRMLETEQMFKEAGQSWPVKIPEQELYQFAKPTK</sequence>
<evidence type="ECO:0000256" key="1">
    <source>
        <dbReference type="ARBA" id="ARBA00004173"/>
    </source>
</evidence>
<reference evidence="9 10" key="1">
    <citation type="journal article" date="2021" name="Nat. Plants">
        <title>The Taxus genome provides insights into paclitaxel biosynthesis.</title>
        <authorList>
            <person name="Xiong X."/>
            <person name="Gou J."/>
            <person name="Liao Q."/>
            <person name="Li Y."/>
            <person name="Zhou Q."/>
            <person name="Bi G."/>
            <person name="Li C."/>
            <person name="Du R."/>
            <person name="Wang X."/>
            <person name="Sun T."/>
            <person name="Guo L."/>
            <person name="Liang H."/>
            <person name="Lu P."/>
            <person name="Wu Y."/>
            <person name="Zhang Z."/>
            <person name="Ro D.K."/>
            <person name="Shang Y."/>
            <person name="Huang S."/>
            <person name="Yan J."/>
        </authorList>
    </citation>
    <scope>NUCLEOTIDE SEQUENCE [LARGE SCALE GENOMIC DNA]</scope>
    <source>
        <strain evidence="9">Ta-2019</strain>
    </source>
</reference>
<keyword evidence="3" id="KW-0809">Transit peptide</keyword>
<dbReference type="PANTHER" id="PTHR33618">
    <property type="entry name" value="39S RIBOSOMAL PROTEIN L53, MITOCHONDRIAL"/>
    <property type="match status" value="1"/>
</dbReference>
<proteinExistence type="inferred from homology"/>
<dbReference type="AlphaFoldDB" id="A0AA38FDV7"/>
<gene>
    <name evidence="9" type="ORF">KI387_029158</name>
</gene>
<dbReference type="InterPro" id="IPR019716">
    <property type="entry name" value="Ribosomal_mL53"/>
</dbReference>
<evidence type="ECO:0000256" key="8">
    <source>
        <dbReference type="ARBA" id="ARBA00042721"/>
    </source>
</evidence>
<comment type="subcellular location">
    <subcellularLocation>
        <location evidence="1">Mitochondrion</location>
    </subcellularLocation>
</comment>
<dbReference type="InterPro" id="IPR036249">
    <property type="entry name" value="Thioredoxin-like_sf"/>
</dbReference>
<dbReference type="Pfam" id="PF10780">
    <property type="entry name" value="MRP_L53"/>
    <property type="match status" value="1"/>
</dbReference>
<evidence type="ECO:0000256" key="4">
    <source>
        <dbReference type="ARBA" id="ARBA00022980"/>
    </source>
</evidence>
<evidence type="ECO:0000256" key="5">
    <source>
        <dbReference type="ARBA" id="ARBA00023128"/>
    </source>
</evidence>
<accession>A0AA38FDV7</accession>
<keyword evidence="6" id="KW-0687">Ribonucleoprotein</keyword>
<organism evidence="9 10">
    <name type="scientific">Taxus chinensis</name>
    <name type="common">Chinese yew</name>
    <name type="synonym">Taxus wallichiana var. chinensis</name>
    <dbReference type="NCBI Taxonomy" id="29808"/>
    <lineage>
        <taxon>Eukaryota</taxon>
        <taxon>Viridiplantae</taxon>
        <taxon>Streptophyta</taxon>
        <taxon>Embryophyta</taxon>
        <taxon>Tracheophyta</taxon>
        <taxon>Spermatophyta</taxon>
        <taxon>Pinopsida</taxon>
        <taxon>Pinidae</taxon>
        <taxon>Conifers II</taxon>
        <taxon>Cupressales</taxon>
        <taxon>Taxaceae</taxon>
        <taxon>Taxus</taxon>
    </lineage>
</organism>
<dbReference type="PANTHER" id="PTHR33618:SF1">
    <property type="entry name" value="LARGE RIBOSOMAL SUBUNIT PROTEIN ML53"/>
    <property type="match status" value="1"/>
</dbReference>
<dbReference type="GO" id="GO:0005762">
    <property type="term" value="C:mitochondrial large ribosomal subunit"/>
    <property type="evidence" value="ECO:0007669"/>
    <property type="project" value="TreeGrafter"/>
</dbReference>
<feature type="non-terminal residue" evidence="9">
    <location>
        <position position="119"/>
    </location>
</feature>
<evidence type="ECO:0000256" key="2">
    <source>
        <dbReference type="ARBA" id="ARBA00005557"/>
    </source>
</evidence>
<keyword evidence="4" id="KW-0689">Ribosomal protein</keyword>
<dbReference type="EMBL" id="JAHRHJ020000010">
    <property type="protein sequence ID" value="KAH9297476.1"/>
    <property type="molecule type" value="Genomic_DNA"/>
</dbReference>
<keyword evidence="5" id="KW-0496">Mitochondrion</keyword>
<evidence type="ECO:0000313" key="9">
    <source>
        <dbReference type="EMBL" id="KAH9297476.1"/>
    </source>
</evidence>
<name>A0AA38FDV7_TAXCH</name>
<dbReference type="OMA" id="DQNAHPP"/>
<evidence type="ECO:0000256" key="7">
    <source>
        <dbReference type="ARBA" id="ARBA00035180"/>
    </source>
</evidence>
<dbReference type="Gene3D" id="3.40.30.10">
    <property type="entry name" value="Glutaredoxin"/>
    <property type="match status" value="1"/>
</dbReference>
<evidence type="ECO:0000256" key="6">
    <source>
        <dbReference type="ARBA" id="ARBA00023274"/>
    </source>
</evidence>
<comment type="similarity">
    <text evidence="2">Belongs to the mitochondrion-specific ribosomal protein mL53 family.</text>
</comment>
<keyword evidence="10" id="KW-1185">Reference proteome</keyword>
<dbReference type="Proteomes" id="UP000824469">
    <property type="component" value="Unassembled WGS sequence"/>
</dbReference>
<dbReference type="InterPro" id="IPR052473">
    <property type="entry name" value="mtLSU_mL53"/>
</dbReference>
<protein>
    <recommendedName>
        <fullName evidence="7">Large ribosomal subunit protein mL53</fullName>
    </recommendedName>
    <alternativeName>
        <fullName evidence="8">39S ribosomal protein L53, mitochondrial</fullName>
    </alternativeName>
</protein>
<evidence type="ECO:0000256" key="3">
    <source>
        <dbReference type="ARBA" id="ARBA00022946"/>
    </source>
</evidence>
<evidence type="ECO:0000313" key="10">
    <source>
        <dbReference type="Proteomes" id="UP000824469"/>
    </source>
</evidence>
<dbReference type="SUPFAM" id="SSF52833">
    <property type="entry name" value="Thioredoxin-like"/>
    <property type="match status" value="1"/>
</dbReference>